<sequence length="68" mass="7871">MAMFFTALYRFGKRKSNKKSETMKGNKRNKSATGLFTAWDVKVKPNSWKSGKKRLNSLLTLSTQRTLR</sequence>
<dbReference type="Proteomes" id="UP000076858">
    <property type="component" value="Unassembled WGS sequence"/>
</dbReference>
<accession>A0A164GC98</accession>
<proteinExistence type="predicted"/>
<dbReference type="AlphaFoldDB" id="A0A164GC98"/>
<reference evidence="1 2" key="1">
    <citation type="submission" date="2016-03" db="EMBL/GenBank/DDBJ databases">
        <title>EvidentialGene: Evidence-directed Construction of Genes on Genomes.</title>
        <authorList>
            <person name="Gilbert D.G."/>
            <person name="Choi J.-H."/>
            <person name="Mockaitis K."/>
            <person name="Colbourne J."/>
            <person name="Pfrender M."/>
        </authorList>
    </citation>
    <scope>NUCLEOTIDE SEQUENCE [LARGE SCALE GENOMIC DNA]</scope>
    <source>
        <strain evidence="1 2">Xinb3</strain>
        <tissue evidence="1">Complete organism</tissue>
    </source>
</reference>
<dbReference type="EMBL" id="LRGB01015849">
    <property type="protein sequence ID" value="KZR98786.1"/>
    <property type="molecule type" value="Genomic_DNA"/>
</dbReference>
<comment type="caution">
    <text evidence="1">The sequence shown here is derived from an EMBL/GenBank/DDBJ whole genome shotgun (WGS) entry which is preliminary data.</text>
</comment>
<name>A0A164GC98_9CRUS</name>
<protein>
    <submittedName>
        <fullName evidence="1">Uncharacterized protein</fullName>
    </submittedName>
</protein>
<evidence type="ECO:0000313" key="2">
    <source>
        <dbReference type="Proteomes" id="UP000076858"/>
    </source>
</evidence>
<evidence type="ECO:0000313" key="1">
    <source>
        <dbReference type="EMBL" id="KZR98786.1"/>
    </source>
</evidence>
<organism evidence="1 2">
    <name type="scientific">Daphnia magna</name>
    <dbReference type="NCBI Taxonomy" id="35525"/>
    <lineage>
        <taxon>Eukaryota</taxon>
        <taxon>Metazoa</taxon>
        <taxon>Ecdysozoa</taxon>
        <taxon>Arthropoda</taxon>
        <taxon>Crustacea</taxon>
        <taxon>Branchiopoda</taxon>
        <taxon>Diplostraca</taxon>
        <taxon>Cladocera</taxon>
        <taxon>Anomopoda</taxon>
        <taxon>Daphniidae</taxon>
        <taxon>Daphnia</taxon>
    </lineage>
</organism>
<keyword evidence="2" id="KW-1185">Reference proteome</keyword>
<gene>
    <name evidence="1" type="ORF">APZ42_005640</name>
</gene>